<keyword evidence="8" id="KW-1185">Reference proteome</keyword>
<dbReference type="GO" id="GO:0008686">
    <property type="term" value="F:3,4-dihydroxy-2-butanone-4-phosphate synthase activity"/>
    <property type="evidence" value="ECO:0000318"/>
    <property type="project" value="GO_Central"/>
</dbReference>
<feature type="domain" description="GTP cyclohydrolase II" evidence="6">
    <location>
        <begin position="9"/>
        <end position="46"/>
    </location>
</feature>
<evidence type="ECO:0000259" key="6">
    <source>
        <dbReference type="Pfam" id="PF00925"/>
    </source>
</evidence>
<keyword evidence="4" id="KW-0686">Riboflavin biosynthesis</keyword>
<dbReference type="InterPro" id="IPR036402">
    <property type="entry name" value="EF-Ts_dimer_sf"/>
</dbReference>
<dbReference type="GO" id="GO:0009231">
    <property type="term" value="P:riboflavin biosynthetic process"/>
    <property type="evidence" value="ECO:0000318"/>
    <property type="project" value="GO_Central"/>
</dbReference>
<accession>D8RJF1</accession>
<dbReference type="PANTHER" id="PTHR21327">
    <property type="entry name" value="GTP CYCLOHYDROLASE II-RELATED"/>
    <property type="match status" value="1"/>
</dbReference>
<organism evidence="8">
    <name type="scientific">Selaginella moellendorffii</name>
    <name type="common">Spikemoss</name>
    <dbReference type="NCBI Taxonomy" id="88036"/>
    <lineage>
        <taxon>Eukaryota</taxon>
        <taxon>Viridiplantae</taxon>
        <taxon>Streptophyta</taxon>
        <taxon>Embryophyta</taxon>
        <taxon>Tracheophyta</taxon>
        <taxon>Lycopodiopsida</taxon>
        <taxon>Selaginellales</taxon>
        <taxon>Selaginellaceae</taxon>
        <taxon>Selaginella</taxon>
    </lineage>
</organism>
<dbReference type="Pfam" id="PF00925">
    <property type="entry name" value="GTP_cyclohydro2"/>
    <property type="match status" value="1"/>
</dbReference>
<protein>
    <recommendedName>
        <fullName evidence="3">3,4-dihydroxy-2-butanone-4-phosphate synthase</fullName>
        <ecNumber evidence="3">4.1.99.12</ecNumber>
    </recommendedName>
</protein>
<evidence type="ECO:0000313" key="8">
    <source>
        <dbReference type="Proteomes" id="UP000001514"/>
    </source>
</evidence>
<dbReference type="HOGENOM" id="CLU_1241914_0_0_1"/>
<dbReference type="Gramene" id="EFJ27897">
    <property type="protein sequence ID" value="EFJ27897"/>
    <property type="gene ID" value="SELMODRAFT_411911"/>
</dbReference>
<evidence type="ECO:0000256" key="5">
    <source>
        <dbReference type="ARBA" id="ARBA00022723"/>
    </source>
</evidence>
<evidence type="ECO:0000256" key="4">
    <source>
        <dbReference type="ARBA" id="ARBA00022619"/>
    </source>
</evidence>
<dbReference type="KEGG" id="smo:SELMODRAFT_411911"/>
<dbReference type="AlphaFoldDB" id="D8RJF1"/>
<dbReference type="STRING" id="88036.D8RJF1"/>
<evidence type="ECO:0000256" key="3">
    <source>
        <dbReference type="ARBA" id="ARBA00012153"/>
    </source>
</evidence>
<dbReference type="GO" id="GO:0009507">
    <property type="term" value="C:chloroplast"/>
    <property type="evidence" value="ECO:0000318"/>
    <property type="project" value="GO_Central"/>
</dbReference>
<reference evidence="7 8" key="1">
    <citation type="journal article" date="2011" name="Science">
        <title>The Selaginella genome identifies genetic changes associated with the evolution of vascular plants.</title>
        <authorList>
            <person name="Banks J.A."/>
            <person name="Nishiyama T."/>
            <person name="Hasebe M."/>
            <person name="Bowman J.L."/>
            <person name="Gribskov M."/>
            <person name="dePamphilis C."/>
            <person name="Albert V.A."/>
            <person name="Aono N."/>
            <person name="Aoyama T."/>
            <person name="Ambrose B.A."/>
            <person name="Ashton N.W."/>
            <person name="Axtell M.J."/>
            <person name="Barker E."/>
            <person name="Barker M.S."/>
            <person name="Bennetzen J.L."/>
            <person name="Bonawitz N.D."/>
            <person name="Chapple C."/>
            <person name="Cheng C."/>
            <person name="Correa L.G."/>
            <person name="Dacre M."/>
            <person name="DeBarry J."/>
            <person name="Dreyer I."/>
            <person name="Elias M."/>
            <person name="Engstrom E.M."/>
            <person name="Estelle M."/>
            <person name="Feng L."/>
            <person name="Finet C."/>
            <person name="Floyd S.K."/>
            <person name="Frommer W.B."/>
            <person name="Fujita T."/>
            <person name="Gramzow L."/>
            <person name="Gutensohn M."/>
            <person name="Harholt J."/>
            <person name="Hattori M."/>
            <person name="Heyl A."/>
            <person name="Hirai T."/>
            <person name="Hiwatashi Y."/>
            <person name="Ishikawa M."/>
            <person name="Iwata M."/>
            <person name="Karol K.G."/>
            <person name="Koehler B."/>
            <person name="Kolukisaoglu U."/>
            <person name="Kubo M."/>
            <person name="Kurata T."/>
            <person name="Lalonde S."/>
            <person name="Li K."/>
            <person name="Li Y."/>
            <person name="Litt A."/>
            <person name="Lyons E."/>
            <person name="Manning G."/>
            <person name="Maruyama T."/>
            <person name="Michael T.P."/>
            <person name="Mikami K."/>
            <person name="Miyazaki S."/>
            <person name="Morinaga S."/>
            <person name="Murata T."/>
            <person name="Mueller-Roeber B."/>
            <person name="Nelson D.R."/>
            <person name="Obara M."/>
            <person name="Oguri Y."/>
            <person name="Olmstead R.G."/>
            <person name="Onodera N."/>
            <person name="Petersen B.L."/>
            <person name="Pils B."/>
            <person name="Prigge M."/>
            <person name="Rensing S.A."/>
            <person name="Riano-Pachon D.M."/>
            <person name="Roberts A.W."/>
            <person name="Sato Y."/>
            <person name="Scheller H.V."/>
            <person name="Schulz B."/>
            <person name="Schulz C."/>
            <person name="Shakirov E.V."/>
            <person name="Shibagaki N."/>
            <person name="Shinohara N."/>
            <person name="Shippen D.E."/>
            <person name="Soerensen I."/>
            <person name="Sotooka R."/>
            <person name="Sugimoto N."/>
            <person name="Sugita M."/>
            <person name="Sumikawa N."/>
            <person name="Tanurdzic M."/>
            <person name="Theissen G."/>
            <person name="Ulvskov P."/>
            <person name="Wakazuki S."/>
            <person name="Weng J.K."/>
            <person name="Willats W.W."/>
            <person name="Wipf D."/>
            <person name="Wolf P.G."/>
            <person name="Yang L."/>
            <person name="Zimmer A.D."/>
            <person name="Zhu Q."/>
            <person name="Mitros T."/>
            <person name="Hellsten U."/>
            <person name="Loque D."/>
            <person name="Otillar R."/>
            <person name="Salamov A."/>
            <person name="Schmutz J."/>
            <person name="Shapiro H."/>
            <person name="Lindquist E."/>
            <person name="Lucas S."/>
            <person name="Rokhsar D."/>
            <person name="Grigoriev I.V."/>
        </authorList>
    </citation>
    <scope>NUCLEOTIDE SEQUENCE [LARGE SCALE GENOMIC DNA]</scope>
</reference>
<dbReference type="Gene3D" id="3.30.479.20">
    <property type="entry name" value="Elongation factor Ts, dimerisation domain"/>
    <property type="match status" value="1"/>
</dbReference>
<evidence type="ECO:0000313" key="7">
    <source>
        <dbReference type="EMBL" id="EFJ27897.1"/>
    </source>
</evidence>
<dbReference type="Proteomes" id="UP000001514">
    <property type="component" value="Unassembled WGS sequence"/>
</dbReference>
<dbReference type="SUPFAM" id="SSF142695">
    <property type="entry name" value="RibA-like"/>
    <property type="match status" value="1"/>
</dbReference>
<dbReference type="PANTHER" id="PTHR21327:SF18">
    <property type="entry name" value="3,4-DIHYDROXY-2-BUTANONE 4-PHOSPHATE SYNTHASE"/>
    <property type="match status" value="1"/>
</dbReference>
<gene>
    <name evidence="7" type="ORF">SELMODRAFT_411911</name>
</gene>
<dbReference type="GO" id="GO:0046872">
    <property type="term" value="F:metal ion binding"/>
    <property type="evidence" value="ECO:0007669"/>
    <property type="project" value="UniProtKB-KW"/>
</dbReference>
<sequence>MRAVTLWKQALQVYKIGAQILRDMGVRMMKLMTNNPAKYMALKGYEQLVWKKTVGRLSMSMPLLRLTAPGKTSEKNLKPKKIIHHLQGSGRDRFEQHSLDEEEASTENDFDYSRKSRLLQIAVAARHCKVGLGAGPCVRDAVSEVAAITGENVRLRRAFYMSSQRGIVSSYLHMSIRFIMKGLSLLAGLVSLEVEDGLAFGNTEKLGLVSCNACCCCKAAVFV</sequence>
<evidence type="ECO:0000256" key="2">
    <source>
        <dbReference type="ARBA" id="ARBA00008976"/>
    </source>
</evidence>
<evidence type="ECO:0000256" key="1">
    <source>
        <dbReference type="ARBA" id="ARBA00004904"/>
    </source>
</evidence>
<dbReference type="EC" id="4.1.99.12" evidence="3"/>
<dbReference type="InterPro" id="IPR036144">
    <property type="entry name" value="RibA-like_sf"/>
</dbReference>
<dbReference type="eggNOG" id="KOG1284">
    <property type="taxonomic scope" value="Eukaryota"/>
</dbReference>
<dbReference type="Gene3D" id="3.40.50.10990">
    <property type="entry name" value="GTP cyclohydrolase II"/>
    <property type="match status" value="1"/>
</dbReference>
<name>D8RJF1_SELML</name>
<dbReference type="EMBL" id="GL377581">
    <property type="protein sequence ID" value="EFJ27897.1"/>
    <property type="molecule type" value="Genomic_DNA"/>
</dbReference>
<dbReference type="InParanoid" id="D8RJF1"/>
<keyword evidence="5" id="KW-0479">Metal-binding</keyword>
<dbReference type="InterPro" id="IPR032677">
    <property type="entry name" value="GTP_cyclohydro_II"/>
</dbReference>
<proteinExistence type="inferred from homology"/>
<comment type="similarity">
    <text evidence="2">In the C-terminal section; belongs to the GTP cyclohydrolase II family.</text>
</comment>
<comment type="pathway">
    <text evidence="1">Cofactor biosynthesis; riboflavin biosynthesis; 2-hydroxy-3-oxobutyl phosphate from D-ribulose 5-phosphate: step 1/1.</text>
</comment>